<evidence type="ECO:0000313" key="2">
    <source>
        <dbReference type="Proteomes" id="UP000452235"/>
    </source>
</evidence>
<accession>A0A5M3YT91</accession>
<evidence type="ECO:0000313" key="1">
    <source>
        <dbReference type="EMBL" id="GFF12944.1"/>
    </source>
</evidence>
<dbReference type="SMART" id="SM00471">
    <property type="entry name" value="HDc"/>
    <property type="match status" value="1"/>
</dbReference>
<dbReference type="InterPro" id="IPR006674">
    <property type="entry name" value="HD_domain"/>
</dbReference>
<dbReference type="GO" id="GO:0016787">
    <property type="term" value="F:hydrolase activity"/>
    <property type="evidence" value="ECO:0007669"/>
    <property type="project" value="UniProtKB-KW"/>
</dbReference>
<organism evidence="1 2">
    <name type="scientific">Aspergillus terreus</name>
    <dbReference type="NCBI Taxonomy" id="33178"/>
    <lineage>
        <taxon>Eukaryota</taxon>
        <taxon>Fungi</taxon>
        <taxon>Dikarya</taxon>
        <taxon>Ascomycota</taxon>
        <taxon>Pezizomycotina</taxon>
        <taxon>Eurotiomycetes</taxon>
        <taxon>Eurotiomycetidae</taxon>
        <taxon>Eurotiales</taxon>
        <taxon>Aspergillaceae</taxon>
        <taxon>Aspergillus</taxon>
        <taxon>Aspergillus subgen. Circumdati</taxon>
    </lineage>
</organism>
<dbReference type="SUPFAM" id="SSF109604">
    <property type="entry name" value="HD-domain/PDEase-like"/>
    <property type="match status" value="1"/>
</dbReference>
<sequence>MKMSLFDQLAPLVAQCMAAHDPSHNPAHVHRVVALARTILAAESSSSSTAYDPTVVDLAALLHDIADRKYFSTVTATISTFASSSTTALPAADALTPHNLVREILRAHGADTALADRVQTIVSHVSYSTERADPAAVRALIENGYPELAIVQDADRLDAIGAVGIGRCFTFLGAKGKDFLPADAAWEMDNALEHFSDKLEKLEGMMKTSTGRRMARERTRRLGEFRRWWDEEIQMLT</sequence>
<dbReference type="AlphaFoldDB" id="A0A5M3YT91"/>
<dbReference type="Pfam" id="PF01966">
    <property type="entry name" value="HD"/>
    <property type="match status" value="1"/>
</dbReference>
<comment type="caution">
    <text evidence="1">The sequence shown here is derived from an EMBL/GenBank/DDBJ whole genome shotgun (WGS) entry which is preliminary data.</text>
</comment>
<name>A0A5M3YT91_ASPTE</name>
<keyword evidence="1" id="KW-0378">Hydrolase</keyword>
<dbReference type="OrthoDB" id="16547at2759"/>
<dbReference type="PANTHER" id="PTHR33594:SF1">
    <property type="entry name" value="HD_PDEASE DOMAIN-CONTAINING PROTEIN"/>
    <property type="match status" value="1"/>
</dbReference>
<keyword evidence="2" id="KW-1185">Reference proteome</keyword>
<dbReference type="PANTHER" id="PTHR33594">
    <property type="entry name" value="SUPERFAMILY HYDROLASE, PUTATIVE (AFU_ORTHOLOGUE AFUA_1G03035)-RELATED"/>
    <property type="match status" value="1"/>
</dbReference>
<gene>
    <name evidence="1" type="ORF">ATEIFO6365_0002005400</name>
</gene>
<dbReference type="Proteomes" id="UP000452235">
    <property type="component" value="Unassembled WGS sequence"/>
</dbReference>
<dbReference type="CDD" id="cd00077">
    <property type="entry name" value="HDc"/>
    <property type="match status" value="1"/>
</dbReference>
<dbReference type="EMBL" id="BLJY01000002">
    <property type="protein sequence ID" value="GFF12944.1"/>
    <property type="molecule type" value="Genomic_DNA"/>
</dbReference>
<dbReference type="Gene3D" id="1.10.3210.50">
    <property type="match status" value="1"/>
</dbReference>
<protein>
    <submittedName>
        <fullName evidence="1">HD superfamily hydrolase</fullName>
    </submittedName>
</protein>
<reference evidence="1 2" key="1">
    <citation type="submission" date="2020-01" db="EMBL/GenBank/DDBJ databases">
        <title>Aspergillus terreus IFO 6365 whole genome shotgun sequence.</title>
        <authorList>
            <person name="Kanamasa S."/>
            <person name="Takahashi H."/>
        </authorList>
    </citation>
    <scope>NUCLEOTIDE SEQUENCE [LARGE SCALE GENOMIC DNA]</scope>
    <source>
        <strain evidence="1 2">IFO 6365</strain>
    </source>
</reference>
<proteinExistence type="predicted"/>
<dbReference type="InterPro" id="IPR003607">
    <property type="entry name" value="HD/PDEase_dom"/>
</dbReference>